<proteinExistence type="predicted"/>
<accession>A0A7J5AK08</accession>
<organism evidence="1 2">
    <name type="scientific">Flavobacterium luteum</name>
    <dbReference type="NCBI Taxonomy" id="2026654"/>
    <lineage>
        <taxon>Bacteria</taxon>
        <taxon>Pseudomonadati</taxon>
        <taxon>Bacteroidota</taxon>
        <taxon>Flavobacteriia</taxon>
        <taxon>Flavobacteriales</taxon>
        <taxon>Flavobacteriaceae</taxon>
        <taxon>Flavobacterium</taxon>
    </lineage>
</organism>
<evidence type="ECO:0000313" key="2">
    <source>
        <dbReference type="Proteomes" id="UP000490922"/>
    </source>
</evidence>
<comment type="caution">
    <text evidence="1">The sequence shown here is derived from an EMBL/GenBank/DDBJ whole genome shotgun (WGS) entry which is preliminary data.</text>
</comment>
<name>A0A7J5AK08_9FLAO</name>
<evidence type="ECO:0000313" key="1">
    <source>
        <dbReference type="EMBL" id="KAB1157758.1"/>
    </source>
</evidence>
<dbReference type="EMBL" id="WAEM01000001">
    <property type="protein sequence ID" value="KAB1157758.1"/>
    <property type="molecule type" value="Genomic_DNA"/>
</dbReference>
<sequence length="66" mass="7821">MGNFPRRLCIRSKDICNITGYSMKKAREIINDIKVFHKKEKHQIVTVHEFSKYMGIPVEQIEPFIN</sequence>
<keyword evidence="2" id="KW-1185">Reference proteome</keyword>
<dbReference type="AlphaFoldDB" id="A0A7J5AK08"/>
<dbReference type="OrthoDB" id="711499at2"/>
<protein>
    <submittedName>
        <fullName evidence="1">Uncharacterized protein</fullName>
    </submittedName>
</protein>
<dbReference type="Proteomes" id="UP000490922">
    <property type="component" value="Unassembled WGS sequence"/>
</dbReference>
<gene>
    <name evidence="1" type="ORF">F6464_01350</name>
</gene>
<reference evidence="1 2" key="1">
    <citation type="submission" date="2019-09" db="EMBL/GenBank/DDBJ databases">
        <title>Flavobacterium sp. nov., isolated from glacier ice.</title>
        <authorList>
            <person name="Liu Q."/>
        </authorList>
    </citation>
    <scope>NUCLEOTIDE SEQUENCE [LARGE SCALE GENOMIC DNA]</scope>
    <source>
        <strain evidence="1 2">NBRC 112527</strain>
    </source>
</reference>
<dbReference type="RefSeq" id="WP_151105951.1">
    <property type="nucleotide sequence ID" value="NZ_WAEM01000001.1"/>
</dbReference>